<evidence type="ECO:0000313" key="2">
    <source>
        <dbReference type="Proteomes" id="UP001596383"/>
    </source>
</evidence>
<dbReference type="AlphaFoldDB" id="A0ABD5SPI7"/>
<evidence type="ECO:0000313" key="1">
    <source>
        <dbReference type="EMBL" id="MFC6767101.1"/>
    </source>
</evidence>
<keyword evidence="2" id="KW-1185">Reference proteome</keyword>
<proteinExistence type="predicted"/>
<dbReference type="InterPro" id="IPR009758">
    <property type="entry name" value="DUF1326"/>
</dbReference>
<dbReference type="Proteomes" id="UP001596383">
    <property type="component" value="Unassembled WGS sequence"/>
</dbReference>
<protein>
    <submittedName>
        <fullName evidence="1">DUF1326 domain-containing protein</fullName>
    </submittedName>
</protein>
<reference evidence="1 2" key="1">
    <citation type="journal article" date="2019" name="Int. J. Syst. Evol. Microbiol.">
        <title>The Global Catalogue of Microorganisms (GCM) 10K type strain sequencing project: providing services to taxonomists for standard genome sequencing and annotation.</title>
        <authorList>
            <consortium name="The Broad Institute Genomics Platform"/>
            <consortium name="The Broad Institute Genome Sequencing Center for Infectious Disease"/>
            <person name="Wu L."/>
            <person name="Ma J."/>
        </authorList>
    </citation>
    <scope>NUCLEOTIDE SEQUENCE [LARGE SCALE GENOMIC DNA]</scope>
    <source>
        <strain evidence="1 2">LMG 29247</strain>
    </source>
</reference>
<name>A0ABD5SPI7_9EURY</name>
<gene>
    <name evidence="1" type="ORF">ACFQE6_19600</name>
</gene>
<dbReference type="EMBL" id="JBHSWV010000326">
    <property type="protein sequence ID" value="MFC6767101.1"/>
    <property type="molecule type" value="Genomic_DNA"/>
</dbReference>
<organism evidence="1 2">
    <name type="scientific">Natrinema soli</name>
    <dbReference type="NCBI Taxonomy" id="1930624"/>
    <lineage>
        <taxon>Archaea</taxon>
        <taxon>Methanobacteriati</taxon>
        <taxon>Methanobacteriota</taxon>
        <taxon>Stenosarchaea group</taxon>
        <taxon>Halobacteria</taxon>
        <taxon>Halobacteriales</taxon>
        <taxon>Natrialbaceae</taxon>
        <taxon>Natrinema</taxon>
    </lineage>
</organism>
<sequence>MTNDKQGSPDWNLKGEFIEACNCSVPCQCLWYEPADDGGCTFAGFWNIEEGTYGDVSVDGLGAGMLVLDEGILFEGGWHVVLVIDEAADEGQADALEQIFSGQAGGVFEAAAPLIETVEDSVVVPFSYSTENGHLSFSAGDIVTIETAKAVGFGETQGSVSPHPFIQPEETANTGKTTEATVDFDDDFSWDVGGNNSYFGEFEMANT</sequence>
<dbReference type="RefSeq" id="WP_273740031.1">
    <property type="nucleotide sequence ID" value="NZ_JAQIVI010000326.1"/>
</dbReference>
<dbReference type="Pfam" id="PF07040">
    <property type="entry name" value="DUF1326"/>
    <property type="match status" value="1"/>
</dbReference>
<accession>A0ABD5SPI7</accession>
<comment type="caution">
    <text evidence="1">The sequence shown here is derived from an EMBL/GenBank/DDBJ whole genome shotgun (WGS) entry which is preliminary data.</text>
</comment>